<evidence type="ECO:0000313" key="2">
    <source>
        <dbReference type="Proteomes" id="UP001304467"/>
    </source>
</evidence>
<sequence length="244" mass="28097">MNRAFAFFQRVIGLIRKQLERIAGSSQGDHSVEDLTNEAWLIVDELHVEPDANPDPEDESVRELIVTRLQREFGRFVNRQERFATRIDRDDIDDDGDFMPNAVAARLSAPEKYEPLASIEMREEAAAAARRIGERFSEAVAYLRTFERFDGDRVGVAQYLAIGPRALDRRVARASRVELTQPSMFDGVEHIPADFMPQPGRWKVRPGIQRYRGACAIAWPVQLQLFMRSCKLFFSRRRREQSQA</sequence>
<evidence type="ECO:0000313" key="1">
    <source>
        <dbReference type="EMBL" id="MEB2583636.1"/>
    </source>
</evidence>
<dbReference type="RefSeq" id="WP_060010244.1">
    <property type="nucleotide sequence ID" value="NZ_JAWRKY010000009.1"/>
</dbReference>
<organism evidence="1 2">
    <name type="scientific">Burkholderia anthinoferrum</name>
    <dbReference type="NCBI Taxonomy" id="3090833"/>
    <lineage>
        <taxon>Bacteria</taxon>
        <taxon>Pseudomonadati</taxon>
        <taxon>Pseudomonadota</taxon>
        <taxon>Betaproteobacteria</taxon>
        <taxon>Burkholderiales</taxon>
        <taxon>Burkholderiaceae</taxon>
        <taxon>Burkholderia</taxon>
    </lineage>
</organism>
<proteinExistence type="predicted"/>
<reference evidence="1 2" key="1">
    <citation type="journal article" date="2023" name="Front. Microbiol.">
        <title>Genomic analyses of Burkholderia respiratory isolates indicates two evolutionarily distinct B. anthina clades.</title>
        <authorList>
            <person name="Pham A."/>
            <person name="Volmer J.G."/>
            <person name="Chambers D.C."/>
            <person name="Smith D.J."/>
            <person name="Reid D.W."/>
            <person name="Burr L."/>
            <person name="Wells T.J."/>
        </authorList>
    </citation>
    <scope>NUCLEOTIDE SEQUENCE [LARGE SCALE GENOMIC DNA]</scope>
    <source>
        <strain evidence="1 2">BCCIQ07A</strain>
    </source>
</reference>
<gene>
    <name evidence="1" type="ORF">SB593_32340</name>
</gene>
<name>A0ABU5WX84_9BURK</name>
<dbReference type="EMBL" id="JAWRLE010000080">
    <property type="protein sequence ID" value="MEB2583636.1"/>
    <property type="molecule type" value="Genomic_DNA"/>
</dbReference>
<keyword evidence="2" id="KW-1185">Reference proteome</keyword>
<comment type="caution">
    <text evidence="1">The sequence shown here is derived from an EMBL/GenBank/DDBJ whole genome shotgun (WGS) entry which is preliminary data.</text>
</comment>
<dbReference type="Proteomes" id="UP001304467">
    <property type="component" value="Unassembled WGS sequence"/>
</dbReference>
<accession>A0ABU5WX84</accession>
<protein>
    <submittedName>
        <fullName evidence="1">Uncharacterized protein</fullName>
    </submittedName>
</protein>